<name>A0A6I3KHY5_9HYPH</name>
<proteinExistence type="predicted"/>
<organism evidence="1 2">
    <name type="scientific">Hyphomicrobium album</name>
    <dbReference type="NCBI Taxonomy" id="2665159"/>
    <lineage>
        <taxon>Bacteria</taxon>
        <taxon>Pseudomonadati</taxon>
        <taxon>Pseudomonadota</taxon>
        <taxon>Alphaproteobacteria</taxon>
        <taxon>Hyphomicrobiales</taxon>
        <taxon>Hyphomicrobiaceae</taxon>
        <taxon>Hyphomicrobium</taxon>
    </lineage>
</organism>
<dbReference type="GO" id="GO:0005737">
    <property type="term" value="C:cytoplasm"/>
    <property type="evidence" value="ECO:0007669"/>
    <property type="project" value="TreeGrafter"/>
</dbReference>
<dbReference type="Proteomes" id="UP000440694">
    <property type="component" value="Unassembled WGS sequence"/>
</dbReference>
<protein>
    <submittedName>
        <fullName evidence="1">TIGR01459 family HAD-type hydrolase</fullName>
    </submittedName>
</protein>
<dbReference type="RefSeq" id="WP_154738435.1">
    <property type="nucleotide sequence ID" value="NZ_WMBQ01000001.1"/>
</dbReference>
<reference evidence="1 2" key="1">
    <citation type="submission" date="2019-11" db="EMBL/GenBank/DDBJ databases">
        <title>Identification of a novel strain.</title>
        <authorList>
            <person name="Xu Q."/>
            <person name="Wang G."/>
        </authorList>
    </citation>
    <scope>NUCLEOTIDE SEQUENCE [LARGE SCALE GENOMIC DNA]</scope>
    <source>
        <strain evidence="2">xq</strain>
    </source>
</reference>
<dbReference type="PANTHER" id="PTHR19288:SF90">
    <property type="entry name" value="OS08G0542600 PROTEIN"/>
    <property type="match status" value="1"/>
</dbReference>
<sequence length="289" mass="30016">MPPASLPDSAIPLIQSIAPLAGVTRAWLTDIWGVIHNGVNPFADACTACANFRAAGGIVVLVSNSPRPHDSVAAQLDDIGVPREAWDAIVTSGDVARTLIGRYAGGPVYHIGPQRDLATFAGLDIKRVLPEAAEVIVCTGLFDDECETPDDYAATLAACRARNLPMVCANPDLMVERGGRMIYCAGAIARAYEELGGRVEYAGKPYLPIYELTFATLEKLKPGSSDRARLLAIGDGIGTDIAGAAAAGVPSVFVASGVHVKGGLDGEAIAALFPAGTPRPIAAMPTLAW</sequence>
<dbReference type="NCBIfam" id="TIGR01459">
    <property type="entry name" value="HAD-SF-IIA-hyp4"/>
    <property type="match status" value="1"/>
</dbReference>
<dbReference type="InterPro" id="IPR036412">
    <property type="entry name" value="HAD-like_sf"/>
</dbReference>
<dbReference type="Pfam" id="PF13344">
    <property type="entry name" value="Hydrolase_6"/>
    <property type="match status" value="1"/>
</dbReference>
<dbReference type="GO" id="GO:0016791">
    <property type="term" value="F:phosphatase activity"/>
    <property type="evidence" value="ECO:0007669"/>
    <property type="project" value="TreeGrafter"/>
</dbReference>
<comment type="caution">
    <text evidence="1">The sequence shown here is derived from an EMBL/GenBank/DDBJ whole genome shotgun (WGS) entry which is preliminary data.</text>
</comment>
<gene>
    <name evidence="1" type="ORF">GIW81_06290</name>
</gene>
<dbReference type="PANTHER" id="PTHR19288">
    <property type="entry name" value="4-NITROPHENYLPHOSPHATASE-RELATED"/>
    <property type="match status" value="1"/>
</dbReference>
<dbReference type="InterPro" id="IPR023214">
    <property type="entry name" value="HAD_sf"/>
</dbReference>
<dbReference type="EMBL" id="WMBQ01000001">
    <property type="protein sequence ID" value="MTD93943.1"/>
    <property type="molecule type" value="Genomic_DNA"/>
</dbReference>
<accession>A0A6I3KHY5</accession>
<dbReference type="Gene3D" id="3.40.50.1000">
    <property type="entry name" value="HAD superfamily/HAD-like"/>
    <property type="match status" value="2"/>
</dbReference>
<dbReference type="Pfam" id="PF13242">
    <property type="entry name" value="Hydrolase_like"/>
    <property type="match status" value="1"/>
</dbReference>
<dbReference type="CDD" id="cd07525">
    <property type="entry name" value="HAD_like"/>
    <property type="match status" value="1"/>
</dbReference>
<dbReference type="SUPFAM" id="SSF56784">
    <property type="entry name" value="HAD-like"/>
    <property type="match status" value="1"/>
</dbReference>
<evidence type="ECO:0000313" key="2">
    <source>
        <dbReference type="Proteomes" id="UP000440694"/>
    </source>
</evidence>
<dbReference type="InterPro" id="IPR006356">
    <property type="entry name" value="HAD-SF_hydro_IIA_hyp3"/>
</dbReference>
<dbReference type="AlphaFoldDB" id="A0A6I3KHY5"/>
<keyword evidence="2" id="KW-1185">Reference proteome</keyword>
<dbReference type="NCBIfam" id="TIGR01460">
    <property type="entry name" value="HAD-SF-IIA"/>
    <property type="match status" value="1"/>
</dbReference>
<dbReference type="InterPro" id="IPR006357">
    <property type="entry name" value="HAD-SF_hydro_IIA"/>
</dbReference>
<keyword evidence="1" id="KW-0378">Hydrolase</keyword>
<evidence type="ECO:0000313" key="1">
    <source>
        <dbReference type="EMBL" id="MTD93943.1"/>
    </source>
</evidence>